<proteinExistence type="predicted"/>
<dbReference type="EMBL" id="BARV01038457">
    <property type="protein sequence ID" value="GAI47951.1"/>
    <property type="molecule type" value="Genomic_DNA"/>
</dbReference>
<dbReference type="AlphaFoldDB" id="X1PZN3"/>
<reference evidence="1" key="1">
    <citation type="journal article" date="2014" name="Front. Microbiol.">
        <title>High frequency of phylogenetically diverse reductive dehalogenase-homologous genes in deep subseafloor sedimentary metagenomes.</title>
        <authorList>
            <person name="Kawai M."/>
            <person name="Futagami T."/>
            <person name="Toyoda A."/>
            <person name="Takaki Y."/>
            <person name="Nishi S."/>
            <person name="Hori S."/>
            <person name="Arai W."/>
            <person name="Tsubouchi T."/>
            <person name="Morono Y."/>
            <person name="Uchiyama I."/>
            <person name="Ito T."/>
            <person name="Fujiyama A."/>
            <person name="Inagaki F."/>
            <person name="Takami H."/>
        </authorList>
    </citation>
    <scope>NUCLEOTIDE SEQUENCE</scope>
    <source>
        <strain evidence="1">Expedition CK06-06</strain>
    </source>
</reference>
<sequence length="194" mass="21404">EDGEYRLEILTDLATDNYPTNDLFELGLGVDGTDPVTNYILDGTIGDNDWYVSDVTVTLDPSDEYSGLVETKYKLDGGNEQIYTDPFDVTEDGPHAIEYWSVDIAGNEESHKTTDFEIDQTMPIIDLTWEASGLNKIIFTAACSDNTSGINRVEFFLQDALQSTDNSSPYAESLKTMLFIVTIPAVLSVGVNSM</sequence>
<name>X1PZN3_9ZZZZ</name>
<dbReference type="NCBIfam" id="NF047446">
    <property type="entry name" value="barrel_OmpL47"/>
    <property type="match status" value="1"/>
</dbReference>
<feature type="non-terminal residue" evidence="1">
    <location>
        <position position="1"/>
    </location>
</feature>
<evidence type="ECO:0000313" key="1">
    <source>
        <dbReference type="EMBL" id="GAI47951.1"/>
    </source>
</evidence>
<dbReference type="Pfam" id="PF17957">
    <property type="entry name" value="Big_7"/>
    <property type="match status" value="1"/>
</dbReference>
<evidence type="ECO:0008006" key="2">
    <source>
        <dbReference type="Google" id="ProtNLM"/>
    </source>
</evidence>
<gene>
    <name evidence="1" type="ORF">S06H3_59240</name>
</gene>
<organism evidence="1">
    <name type="scientific">marine sediment metagenome</name>
    <dbReference type="NCBI Taxonomy" id="412755"/>
    <lineage>
        <taxon>unclassified sequences</taxon>
        <taxon>metagenomes</taxon>
        <taxon>ecological metagenomes</taxon>
    </lineage>
</organism>
<accession>X1PZN3</accession>
<dbReference type="InterPro" id="IPR058094">
    <property type="entry name" value="Ig-like_OmpL47-like"/>
</dbReference>
<comment type="caution">
    <text evidence="1">The sequence shown here is derived from an EMBL/GenBank/DDBJ whole genome shotgun (WGS) entry which is preliminary data.</text>
</comment>
<dbReference type="Gene3D" id="3.30.1920.20">
    <property type="match status" value="1"/>
</dbReference>
<protein>
    <recommendedName>
        <fullName evidence="2">Ig-like domain-containing protein</fullName>
    </recommendedName>
</protein>